<evidence type="ECO:0000256" key="1">
    <source>
        <dbReference type="ARBA" id="ARBA00010617"/>
    </source>
</evidence>
<dbReference type="PANTHER" id="PTHR46696:SF1">
    <property type="entry name" value="CYTOCHROME P450 YJIB-RELATED"/>
    <property type="match status" value="1"/>
</dbReference>
<evidence type="ECO:0000256" key="2">
    <source>
        <dbReference type="RuleBase" id="RU000461"/>
    </source>
</evidence>
<name>A0A2G3PKA4_WILMA</name>
<dbReference type="Pfam" id="PF00067">
    <property type="entry name" value="p450"/>
    <property type="match status" value="1"/>
</dbReference>
<keyword evidence="2" id="KW-0479">Metal-binding</keyword>
<gene>
    <name evidence="3" type="ORF">CSW57_21405</name>
</gene>
<comment type="similarity">
    <text evidence="1 2">Belongs to the cytochrome P450 family.</text>
</comment>
<evidence type="ECO:0008006" key="5">
    <source>
        <dbReference type="Google" id="ProtNLM"/>
    </source>
</evidence>
<dbReference type="InterPro" id="IPR036396">
    <property type="entry name" value="Cyt_P450_sf"/>
</dbReference>
<dbReference type="CDD" id="cd00302">
    <property type="entry name" value="cytochrome_P450"/>
    <property type="match status" value="1"/>
</dbReference>
<keyword evidence="2" id="KW-0560">Oxidoreductase</keyword>
<dbReference type="Proteomes" id="UP000225108">
    <property type="component" value="Unassembled WGS sequence"/>
</dbReference>
<dbReference type="GO" id="GO:0020037">
    <property type="term" value="F:heme binding"/>
    <property type="evidence" value="ECO:0007669"/>
    <property type="project" value="InterPro"/>
</dbReference>
<keyword evidence="2" id="KW-0503">Monooxygenase</keyword>
<evidence type="ECO:0000313" key="4">
    <source>
        <dbReference type="Proteomes" id="UP000225108"/>
    </source>
</evidence>
<dbReference type="EMBL" id="PEBD01000010">
    <property type="protein sequence ID" value="PHV66176.1"/>
    <property type="molecule type" value="Genomic_DNA"/>
</dbReference>
<evidence type="ECO:0000313" key="3">
    <source>
        <dbReference type="EMBL" id="PHV66176.1"/>
    </source>
</evidence>
<keyword evidence="2" id="KW-0408">Iron</keyword>
<dbReference type="GO" id="GO:0004497">
    <property type="term" value="F:monooxygenase activity"/>
    <property type="evidence" value="ECO:0007669"/>
    <property type="project" value="UniProtKB-KW"/>
</dbReference>
<dbReference type="GO" id="GO:0005506">
    <property type="term" value="F:iron ion binding"/>
    <property type="evidence" value="ECO:0007669"/>
    <property type="project" value="InterPro"/>
</dbReference>
<dbReference type="SUPFAM" id="SSF48264">
    <property type="entry name" value="Cytochrome P450"/>
    <property type="match status" value="1"/>
</dbReference>
<protein>
    <recommendedName>
        <fullName evidence="5">Cytochrome P450</fullName>
    </recommendedName>
</protein>
<organism evidence="3 4">
    <name type="scientific">Williamsia marianensis</name>
    <dbReference type="NCBI Taxonomy" id="85044"/>
    <lineage>
        <taxon>Bacteria</taxon>
        <taxon>Bacillati</taxon>
        <taxon>Actinomycetota</taxon>
        <taxon>Actinomycetes</taxon>
        <taxon>Mycobacteriales</taxon>
        <taxon>Nocardiaceae</taxon>
        <taxon>Williamsia</taxon>
    </lineage>
</organism>
<dbReference type="RefSeq" id="WP_099384438.1">
    <property type="nucleotide sequence ID" value="NZ_PEBD01000010.1"/>
</dbReference>
<dbReference type="InterPro" id="IPR017972">
    <property type="entry name" value="Cyt_P450_CS"/>
</dbReference>
<dbReference type="PANTHER" id="PTHR46696">
    <property type="entry name" value="P450, PUTATIVE (EUROFUNG)-RELATED"/>
    <property type="match status" value="1"/>
</dbReference>
<proteinExistence type="inferred from homology"/>
<reference evidence="3 4" key="1">
    <citation type="submission" date="2017-10" db="EMBL/GenBank/DDBJ databases">
        <title>The draft genome sequence of Williamsia sp. BULT 1.1 isolated from the semi-arid grassland soils from South Africa.</title>
        <authorList>
            <person name="Kabwe M.H."/>
            <person name="Govender N."/>
            <person name="Mutseka Lunga P."/>
            <person name="Vikram S."/>
            <person name="Makhalanyane T.P."/>
        </authorList>
    </citation>
    <scope>NUCLEOTIDE SEQUENCE [LARGE SCALE GENOMIC DNA]</scope>
    <source>
        <strain evidence="3 4">BULT 1.1</strain>
    </source>
</reference>
<dbReference type="PROSITE" id="PS00086">
    <property type="entry name" value="CYTOCHROME_P450"/>
    <property type="match status" value="1"/>
</dbReference>
<dbReference type="InterPro" id="IPR001128">
    <property type="entry name" value="Cyt_P450"/>
</dbReference>
<accession>A0A2G3PKA4</accession>
<dbReference type="GO" id="GO:0016705">
    <property type="term" value="F:oxidoreductase activity, acting on paired donors, with incorporation or reduction of molecular oxygen"/>
    <property type="evidence" value="ECO:0007669"/>
    <property type="project" value="InterPro"/>
</dbReference>
<keyword evidence="2" id="KW-0349">Heme</keyword>
<comment type="caution">
    <text evidence="3">The sequence shown here is derived from an EMBL/GenBank/DDBJ whole genome shotgun (WGS) entry which is preliminary data.</text>
</comment>
<dbReference type="AlphaFoldDB" id="A0A2G3PKA4"/>
<sequence length="431" mass="47841">MNATRDADVTRAPAVATKAWDPDSFIKLTEYREVEEVLKRGRDFVLEGTKNESQEFIGGTLVAIDGRAHMARRRSLMKMIGPKQPWGAEGRMFEDVFAETMERIRGDSEPDSASVHFDLLEFARIVNWRLTAALVGVDGVDNAEAVAHFQELAVPVLHGLTVEYSPEEKQRKAIVDAARLARQQFRAEMFDPAFARRRDLVTAAGDDKARKDALPGDLLTSLIIAAGDEEPDTEHIFREMMALLAGAINNPVAQAAFALDDIIPWLTEHPEDLANTGKKEFLNRAVKETLRLHRATRPYLVRIAPNDVKLESTGREIPAGSWVAGWIGPADLDTNVFGDDARQYNPYRKPTEADASPFGLSFGAGPHVCIGRPMLLWEQGGEEAQGSLTKMLRLLLANGVRPDPDGKQILEEGPEGGRRWTRYDVVMPLRP</sequence>
<dbReference type="Gene3D" id="1.10.630.10">
    <property type="entry name" value="Cytochrome P450"/>
    <property type="match status" value="1"/>
</dbReference>